<comment type="caution">
    <text evidence="1">The sequence shown here is derived from an EMBL/GenBank/DDBJ whole genome shotgun (WGS) entry which is preliminary data.</text>
</comment>
<evidence type="ECO:0000313" key="2">
    <source>
        <dbReference type="Proteomes" id="UP000094936"/>
    </source>
</evidence>
<reference evidence="1 2" key="1">
    <citation type="submission" date="2016-05" db="EMBL/GenBank/DDBJ databases">
        <title>Genomic Taxonomy of the Vibrionaceae.</title>
        <authorList>
            <person name="Gomez-Gil B."/>
            <person name="Enciso-Ibarra J."/>
        </authorList>
    </citation>
    <scope>NUCLEOTIDE SEQUENCE [LARGE SCALE GENOMIC DNA]</scope>
    <source>
        <strain evidence="1 2">CAIM 1920</strain>
    </source>
</reference>
<name>A0A1C3EEI8_9GAMM</name>
<dbReference type="Proteomes" id="UP000094936">
    <property type="component" value="Unassembled WGS sequence"/>
</dbReference>
<protein>
    <submittedName>
        <fullName evidence="1">Uncharacterized protein</fullName>
    </submittedName>
</protein>
<gene>
    <name evidence="1" type="ORF">A8L45_16115</name>
</gene>
<accession>A0A1C3EEI8</accession>
<organism evidence="1 2">
    <name type="scientific">Veronia pacifica</name>
    <dbReference type="NCBI Taxonomy" id="1080227"/>
    <lineage>
        <taxon>Bacteria</taxon>
        <taxon>Pseudomonadati</taxon>
        <taxon>Pseudomonadota</taxon>
        <taxon>Gammaproteobacteria</taxon>
        <taxon>Vibrionales</taxon>
        <taxon>Vibrionaceae</taxon>
        <taxon>Veronia</taxon>
    </lineage>
</organism>
<dbReference type="AlphaFoldDB" id="A0A1C3EEI8"/>
<sequence>MIFSLKNSVHNIKNIVLFIKVFRWLFEQHKALQDEGDLIRLSVIKWFLRCVNEADGFDEKISANDLMILIFRSSGRRAWCVELPEWQRVHYA</sequence>
<proteinExistence type="predicted"/>
<keyword evidence="2" id="KW-1185">Reference proteome</keyword>
<dbReference type="EMBL" id="LYBM01000032">
    <property type="protein sequence ID" value="ODA31643.1"/>
    <property type="molecule type" value="Genomic_DNA"/>
</dbReference>
<evidence type="ECO:0000313" key="1">
    <source>
        <dbReference type="EMBL" id="ODA31643.1"/>
    </source>
</evidence>